<organism evidence="1">
    <name type="scientific">Thermodesulfovibrio autotrophicus</name>
    <dbReference type="NCBI Taxonomy" id="3118333"/>
    <lineage>
        <taxon>Bacteria</taxon>
        <taxon>Pseudomonadati</taxon>
        <taxon>Nitrospirota</taxon>
        <taxon>Thermodesulfovibrionia</taxon>
        <taxon>Thermodesulfovibrionales</taxon>
        <taxon>Thermodesulfovibrionaceae</taxon>
        <taxon>Thermodesulfovibrio</taxon>
    </lineage>
</organism>
<dbReference type="PANTHER" id="PTHR34849:SF3">
    <property type="entry name" value="SSR2962 PROTEIN"/>
    <property type="match status" value="1"/>
</dbReference>
<dbReference type="Gene3D" id="1.10.10.10">
    <property type="entry name" value="Winged helix-like DNA-binding domain superfamily/Winged helix DNA-binding domain"/>
    <property type="match status" value="1"/>
</dbReference>
<name>A0AAU8GX28_9BACT</name>
<dbReference type="KEGG" id="taut:V4D30_07380"/>
<accession>A0AAU8GX28</accession>
<protein>
    <submittedName>
        <fullName evidence="1">DUF433 domain-containing protein</fullName>
    </submittedName>
</protein>
<dbReference type="InterPro" id="IPR036388">
    <property type="entry name" value="WH-like_DNA-bd_sf"/>
</dbReference>
<dbReference type="Pfam" id="PF04255">
    <property type="entry name" value="DUF433"/>
    <property type="match status" value="1"/>
</dbReference>
<dbReference type="RefSeq" id="WP_353683697.1">
    <property type="nucleotide sequence ID" value="NZ_CP144373.1"/>
</dbReference>
<dbReference type="InterPro" id="IPR007367">
    <property type="entry name" value="DUF433"/>
</dbReference>
<dbReference type="SUPFAM" id="SSF46689">
    <property type="entry name" value="Homeodomain-like"/>
    <property type="match status" value="1"/>
</dbReference>
<evidence type="ECO:0000313" key="1">
    <source>
        <dbReference type="EMBL" id="XCH46158.1"/>
    </source>
</evidence>
<proteinExistence type="predicted"/>
<dbReference type="AlphaFoldDB" id="A0AAU8GX28"/>
<reference evidence="1" key="1">
    <citation type="submission" date="2024-01" db="EMBL/GenBank/DDBJ databases">
        <title>The first autotrophic representatives of the genus Thermodesulfovibrio.</title>
        <authorList>
            <person name="Maltseva A.I."/>
            <person name="Elcheninov A.G."/>
            <person name="Kublanov I.V."/>
            <person name="Lebedinsky A.V."/>
            <person name="Frolov E.N."/>
        </authorList>
    </citation>
    <scope>NUCLEOTIDE SEQUENCE</scope>
    <source>
        <strain evidence="1">3907-1M</strain>
    </source>
</reference>
<dbReference type="InterPro" id="IPR009057">
    <property type="entry name" value="Homeodomain-like_sf"/>
</dbReference>
<dbReference type="EMBL" id="CP144373">
    <property type="protein sequence ID" value="XCH46158.1"/>
    <property type="molecule type" value="Genomic_DNA"/>
</dbReference>
<dbReference type="PANTHER" id="PTHR34849">
    <property type="entry name" value="SSL5025 PROTEIN"/>
    <property type="match status" value="1"/>
</dbReference>
<sequence>MKVERISVDPQICSGKPCIKGTRIPVHIILELLASGESFEDIKKAYPNITDEDIKACLSYAATLADEEAGVFI</sequence>
<gene>
    <name evidence="1" type="ORF">V4D30_07380</name>
</gene>